<dbReference type="GO" id="GO:0005886">
    <property type="term" value="C:plasma membrane"/>
    <property type="evidence" value="ECO:0007669"/>
    <property type="project" value="UniProtKB-SubCell"/>
</dbReference>
<evidence type="ECO:0000256" key="9">
    <source>
        <dbReference type="SAM" id="MobiDB-lite"/>
    </source>
</evidence>
<keyword evidence="3" id="KW-1003">Cell membrane</keyword>
<evidence type="ECO:0000256" key="6">
    <source>
        <dbReference type="ARBA" id="ARBA00023157"/>
    </source>
</evidence>
<dbReference type="SUPFAM" id="SSF47699">
    <property type="entry name" value="Bifunctional inhibitor/lipid-transfer protein/seed storage 2S albumin"/>
    <property type="match status" value="1"/>
</dbReference>
<dbReference type="InterPro" id="IPR043325">
    <property type="entry name" value="LTSS"/>
</dbReference>
<evidence type="ECO:0000256" key="5">
    <source>
        <dbReference type="ARBA" id="ARBA00022729"/>
    </source>
</evidence>
<evidence type="ECO:0000256" key="8">
    <source>
        <dbReference type="ARBA" id="ARBA00023288"/>
    </source>
</evidence>
<organism evidence="12 13">
    <name type="scientific">Kalanchoe fedtschenkoi</name>
    <name type="common">Lavender scallops</name>
    <name type="synonym">South American air plant</name>
    <dbReference type="NCBI Taxonomy" id="63787"/>
    <lineage>
        <taxon>Eukaryota</taxon>
        <taxon>Viridiplantae</taxon>
        <taxon>Streptophyta</taxon>
        <taxon>Embryophyta</taxon>
        <taxon>Tracheophyta</taxon>
        <taxon>Spermatophyta</taxon>
        <taxon>Magnoliopsida</taxon>
        <taxon>eudicotyledons</taxon>
        <taxon>Gunneridae</taxon>
        <taxon>Pentapetalae</taxon>
        <taxon>Saxifragales</taxon>
        <taxon>Crassulaceae</taxon>
        <taxon>Kalanchoe</taxon>
    </lineage>
</organism>
<feature type="chain" id="PRO_5029553122" description="Bifunctional inhibitor/plant lipid transfer protein/seed storage helical domain-containing protein" evidence="10">
    <location>
        <begin position="25"/>
        <end position="159"/>
    </location>
</feature>
<feature type="domain" description="Bifunctional inhibitor/plant lipid transfer protein/seed storage helical" evidence="11">
    <location>
        <begin position="29"/>
        <end position="104"/>
    </location>
</feature>
<dbReference type="GO" id="GO:0006869">
    <property type="term" value="P:lipid transport"/>
    <property type="evidence" value="ECO:0007669"/>
    <property type="project" value="InterPro"/>
</dbReference>
<dbReference type="AlphaFoldDB" id="A0A7N0TF60"/>
<dbReference type="InterPro" id="IPR000528">
    <property type="entry name" value="Plant_nsLTP"/>
</dbReference>
<dbReference type="InterPro" id="IPR036312">
    <property type="entry name" value="Bifun_inhib/LTP/seed_sf"/>
</dbReference>
<feature type="region of interest" description="Disordered" evidence="9">
    <location>
        <begin position="105"/>
        <end position="133"/>
    </location>
</feature>
<keyword evidence="4" id="KW-0472">Membrane</keyword>
<keyword evidence="8" id="KW-0449">Lipoprotein</keyword>
<dbReference type="Pfam" id="PF14368">
    <property type="entry name" value="LTP_2"/>
    <property type="match status" value="1"/>
</dbReference>
<proteinExistence type="inferred from homology"/>
<evidence type="ECO:0000256" key="7">
    <source>
        <dbReference type="ARBA" id="ARBA00023180"/>
    </source>
</evidence>
<keyword evidence="13" id="KW-1185">Reference proteome</keyword>
<dbReference type="InterPro" id="IPR016140">
    <property type="entry name" value="Bifunc_inhib/LTP/seed_store"/>
</dbReference>
<evidence type="ECO:0000313" key="12">
    <source>
        <dbReference type="EnsemblPlants" id="Kaladp0034s0219.1.v1.1"/>
    </source>
</evidence>
<comment type="subcellular location">
    <subcellularLocation>
        <location evidence="1">Cell membrane</location>
        <topology evidence="1">Lipid-anchor</topology>
        <topology evidence="1">GPI-anchor</topology>
    </subcellularLocation>
</comment>
<dbReference type="OMA" id="MKMGMGL"/>
<dbReference type="GO" id="GO:0098552">
    <property type="term" value="C:side of membrane"/>
    <property type="evidence" value="ECO:0007669"/>
    <property type="project" value="UniProtKB-KW"/>
</dbReference>
<dbReference type="PRINTS" id="PR00382">
    <property type="entry name" value="LIPIDTRNSFER"/>
</dbReference>
<dbReference type="CDD" id="cd00010">
    <property type="entry name" value="AAI_LTSS"/>
    <property type="match status" value="1"/>
</dbReference>
<dbReference type="SMART" id="SM00499">
    <property type="entry name" value="AAI"/>
    <property type="match status" value="1"/>
</dbReference>
<evidence type="ECO:0000256" key="4">
    <source>
        <dbReference type="ARBA" id="ARBA00022622"/>
    </source>
</evidence>
<dbReference type="Gene3D" id="1.10.110.10">
    <property type="entry name" value="Plant lipid-transfer and hydrophobic proteins"/>
    <property type="match status" value="1"/>
</dbReference>
<accession>A0A7N0TF60</accession>
<dbReference type="FunFam" id="1.10.110.10:FF:000001">
    <property type="entry name" value="Bifunctional inhibitor/lipid-transfer protein/seed storage 2S albumin superfamily protein"/>
    <property type="match status" value="1"/>
</dbReference>
<dbReference type="Gramene" id="Kaladp0034s0219.1.v1.1">
    <property type="protein sequence ID" value="Kaladp0034s0219.1.v1.1"/>
    <property type="gene ID" value="Kaladp0034s0219.v1.1"/>
</dbReference>
<keyword evidence="6" id="KW-1015">Disulfide bond</keyword>
<comment type="similarity">
    <text evidence="2">Belongs to the plant LTP family.</text>
</comment>
<dbReference type="PANTHER" id="PTHR33044">
    <property type="entry name" value="BIFUNCTIONAL INHIBITOR/LIPID-TRANSFER PROTEIN/SEED STORAGE 2S ALBUMIN SUPERFAMILY PROTEIN-RELATED"/>
    <property type="match status" value="1"/>
</dbReference>
<keyword evidence="7" id="KW-0325">Glycoprotein</keyword>
<dbReference type="Proteomes" id="UP000594263">
    <property type="component" value="Unplaced"/>
</dbReference>
<evidence type="ECO:0000256" key="1">
    <source>
        <dbReference type="ARBA" id="ARBA00004609"/>
    </source>
</evidence>
<dbReference type="EnsemblPlants" id="Kaladp0034s0219.1.v1.1">
    <property type="protein sequence ID" value="Kaladp0034s0219.1.v1.1"/>
    <property type="gene ID" value="Kaladp0034s0219.v1.1"/>
</dbReference>
<dbReference type="GO" id="GO:0008289">
    <property type="term" value="F:lipid binding"/>
    <property type="evidence" value="ECO:0007669"/>
    <property type="project" value="InterPro"/>
</dbReference>
<sequence>MANQRQIVLVVLVLVAMLWPGVSAQSNGCTNVLISLSPCLDYISGNSSTPSSSCCSQLATVVGAQPECLCQVLNGGASGLNINQTQALALPAACNVKTPSLSNCNTGSPADAPDGSSPGTPNVPSTNNGGSSDGSTIRMSSLLLLVIIAASYVSTFSTC</sequence>
<keyword evidence="5 10" id="KW-0732">Signal</keyword>
<keyword evidence="4" id="KW-0336">GPI-anchor</keyword>
<evidence type="ECO:0000256" key="10">
    <source>
        <dbReference type="SAM" id="SignalP"/>
    </source>
</evidence>
<evidence type="ECO:0000259" key="11">
    <source>
        <dbReference type="SMART" id="SM00499"/>
    </source>
</evidence>
<protein>
    <recommendedName>
        <fullName evidence="11">Bifunctional inhibitor/plant lipid transfer protein/seed storage helical domain-containing protein</fullName>
    </recommendedName>
</protein>
<evidence type="ECO:0000313" key="13">
    <source>
        <dbReference type="Proteomes" id="UP000594263"/>
    </source>
</evidence>
<feature type="signal peptide" evidence="10">
    <location>
        <begin position="1"/>
        <end position="24"/>
    </location>
</feature>
<name>A0A7N0TF60_KALFE</name>
<reference evidence="12" key="1">
    <citation type="submission" date="2021-01" db="UniProtKB">
        <authorList>
            <consortium name="EnsemblPlants"/>
        </authorList>
    </citation>
    <scope>IDENTIFICATION</scope>
</reference>
<evidence type="ECO:0000256" key="2">
    <source>
        <dbReference type="ARBA" id="ARBA00009748"/>
    </source>
</evidence>
<evidence type="ECO:0000256" key="3">
    <source>
        <dbReference type="ARBA" id="ARBA00022475"/>
    </source>
</evidence>